<dbReference type="RefSeq" id="WP_219688098.1">
    <property type="nucleotide sequence ID" value="NZ_WMBF01000057.1"/>
</dbReference>
<protein>
    <recommendedName>
        <fullName evidence="4">DUF4175 domain-containing protein</fullName>
    </recommendedName>
</protein>
<reference evidence="2 3" key="1">
    <citation type="submission" date="2019-11" db="EMBL/GenBank/DDBJ databases">
        <authorList>
            <person name="Ay H."/>
        </authorList>
    </citation>
    <scope>NUCLEOTIDE SEQUENCE [LARGE SCALE GENOMIC DNA]</scope>
    <source>
        <strain evidence="2 3">BG9H</strain>
    </source>
</reference>
<dbReference type="Proteomes" id="UP001197114">
    <property type="component" value="Unassembled WGS sequence"/>
</dbReference>
<keyword evidence="1" id="KW-1133">Transmembrane helix</keyword>
<dbReference type="EMBL" id="WMBF01000057">
    <property type="protein sequence ID" value="MBW5421613.1"/>
    <property type="molecule type" value="Genomic_DNA"/>
</dbReference>
<keyword evidence="1" id="KW-0812">Transmembrane</keyword>
<evidence type="ECO:0000313" key="2">
    <source>
        <dbReference type="EMBL" id="MBW5421613.1"/>
    </source>
</evidence>
<evidence type="ECO:0000256" key="1">
    <source>
        <dbReference type="SAM" id="Phobius"/>
    </source>
</evidence>
<proteinExistence type="predicted"/>
<evidence type="ECO:0008006" key="4">
    <source>
        <dbReference type="Google" id="ProtNLM"/>
    </source>
</evidence>
<feature type="transmembrane region" description="Helical" evidence="1">
    <location>
        <begin position="101"/>
        <end position="123"/>
    </location>
</feature>
<accession>A0ABS6YJM4</accession>
<comment type="caution">
    <text evidence="2">The sequence shown here is derived from an EMBL/GenBank/DDBJ whole genome shotgun (WGS) entry which is preliminary data.</text>
</comment>
<evidence type="ECO:0000313" key="3">
    <source>
        <dbReference type="Proteomes" id="UP001197114"/>
    </source>
</evidence>
<name>A0ABS6YJM4_9ACTN</name>
<feature type="transmembrane region" description="Helical" evidence="1">
    <location>
        <begin position="75"/>
        <end position="95"/>
    </location>
</feature>
<sequence>MLAIIALLGTVGFILALRGQGGWSRLGGAVAGTALFALLLVPFVSTAALFLAVSVMGVILGLMPPFDRETAPRAHAGWLFCLLLAMVGLFLWATVGDTEMIALTLFLFGPGAIAAAGRLVYFLRRHDRAARRHDGQ</sequence>
<organism evidence="2 3">
    <name type="scientific">Streptomyces anatolicus</name>
    <dbReference type="NCBI Taxonomy" id="2675858"/>
    <lineage>
        <taxon>Bacteria</taxon>
        <taxon>Bacillati</taxon>
        <taxon>Actinomycetota</taxon>
        <taxon>Actinomycetes</taxon>
        <taxon>Kitasatosporales</taxon>
        <taxon>Streptomycetaceae</taxon>
        <taxon>Streptomyces</taxon>
    </lineage>
</organism>
<gene>
    <name evidence="2" type="ORF">GKQ77_08540</name>
</gene>
<keyword evidence="3" id="KW-1185">Reference proteome</keyword>
<keyword evidence="1" id="KW-0472">Membrane</keyword>
<feature type="transmembrane region" description="Helical" evidence="1">
    <location>
        <begin position="34"/>
        <end position="63"/>
    </location>
</feature>